<evidence type="ECO:0000313" key="2">
    <source>
        <dbReference type="EMBL" id="MBF5060192.1"/>
    </source>
</evidence>
<evidence type="ECO:0000313" key="3">
    <source>
        <dbReference type="Proteomes" id="UP001194714"/>
    </source>
</evidence>
<keyword evidence="3" id="KW-1185">Reference proteome</keyword>
<dbReference type="RefSeq" id="WP_228547116.1">
    <property type="nucleotide sequence ID" value="NZ_JAAEJV010000090.1"/>
</dbReference>
<accession>A0ABS0B1E2</accession>
<dbReference type="Pfam" id="PF12706">
    <property type="entry name" value="Lactamase_B_2"/>
    <property type="match status" value="1"/>
</dbReference>
<sequence>MGKKGHYKKGRRFANPYIDKTKRSPIDFAMWQLGFYKEKRRRKERPEDFKYPNSKRKLRDGAPKVTWINHCTFLVNVEGLHLLTDPIWSDRCSPFSFFGPKRNHEAPIPLEELPPIDIVLISHDHYDHLDRRTVLKLQELNPGITWVVPLGVKKRLQRLGMRHIIEMEWWDEVHIGVKGQEVIITAVPSQHFSGRGIFDKNRTLWAGYVVDFLREKKQEKRLYFVGDTGYNRRDFKRIGEEFGEIDLSLIPIGTYVPHHFMEPVHINPVRAAAIHDEVGSLLSVGMHWKTFRLSEEHLEQPPYDLYCALEKRGIDPKTFRVLEPGQTINW</sequence>
<comment type="caution">
    <text evidence="2">The sequence shown here is derived from an EMBL/GenBank/DDBJ whole genome shotgun (WGS) entry which is preliminary data.</text>
</comment>
<proteinExistence type="predicted"/>
<feature type="domain" description="Metallo-beta-lactamase" evidence="1">
    <location>
        <begin position="82"/>
        <end position="288"/>
    </location>
</feature>
<gene>
    <name evidence="2" type="ORF">NEPTK9_001723</name>
</gene>
<organism evidence="2 3">
    <name type="scientific">Candidatus Neptunichlamydia vexilliferae</name>
    <dbReference type="NCBI Taxonomy" id="1651774"/>
    <lineage>
        <taxon>Bacteria</taxon>
        <taxon>Pseudomonadati</taxon>
        <taxon>Chlamydiota</taxon>
        <taxon>Chlamydiia</taxon>
        <taxon>Parachlamydiales</taxon>
        <taxon>Simkaniaceae</taxon>
        <taxon>Candidatus Neptunichlamydia</taxon>
    </lineage>
</organism>
<evidence type="ECO:0000259" key="1">
    <source>
        <dbReference type="Pfam" id="PF12706"/>
    </source>
</evidence>
<dbReference type="InterPro" id="IPR001279">
    <property type="entry name" value="Metallo-B-lactamas"/>
</dbReference>
<reference evidence="2 3" key="1">
    <citation type="submission" date="2020-01" db="EMBL/GenBank/DDBJ databases">
        <title>Draft genome sequence of Cand. Neptunochlamydia vexilliferae K9.</title>
        <authorList>
            <person name="Schulz F."/>
            <person name="Koestlbacher S."/>
            <person name="Wascher F."/>
            <person name="Pizzetti I."/>
            <person name="Horn M."/>
        </authorList>
    </citation>
    <scope>NUCLEOTIDE SEQUENCE [LARGE SCALE GENOMIC DNA]</scope>
    <source>
        <strain evidence="2 3">K9</strain>
    </source>
</reference>
<dbReference type="Proteomes" id="UP001194714">
    <property type="component" value="Unassembled WGS sequence"/>
</dbReference>
<dbReference type="PANTHER" id="PTHR15032">
    <property type="entry name" value="N-ACYL-PHOSPHATIDYLETHANOLAMINE-HYDROLYZING PHOSPHOLIPASE D"/>
    <property type="match status" value="1"/>
</dbReference>
<dbReference type="InterPro" id="IPR036866">
    <property type="entry name" value="RibonucZ/Hydroxyglut_hydro"/>
</dbReference>
<dbReference type="EMBL" id="JAAEJV010000090">
    <property type="protein sequence ID" value="MBF5060192.1"/>
    <property type="molecule type" value="Genomic_DNA"/>
</dbReference>
<name>A0ABS0B1E2_9BACT</name>
<dbReference type="SUPFAM" id="SSF56281">
    <property type="entry name" value="Metallo-hydrolase/oxidoreductase"/>
    <property type="match status" value="1"/>
</dbReference>
<dbReference type="Gene3D" id="3.60.15.10">
    <property type="entry name" value="Ribonuclease Z/Hydroxyacylglutathione hydrolase-like"/>
    <property type="match status" value="1"/>
</dbReference>
<dbReference type="PANTHER" id="PTHR15032:SF4">
    <property type="entry name" value="N-ACYL-PHOSPHATIDYLETHANOLAMINE-HYDROLYZING PHOSPHOLIPASE D"/>
    <property type="match status" value="1"/>
</dbReference>
<dbReference type="InterPro" id="IPR024884">
    <property type="entry name" value="NAPE-PLD"/>
</dbReference>
<protein>
    <recommendedName>
        <fullName evidence="1">Metallo-beta-lactamase domain-containing protein</fullName>
    </recommendedName>
</protein>
<dbReference type="PIRSF" id="PIRSF038896">
    <property type="entry name" value="NAPE-PLD"/>
    <property type="match status" value="1"/>
</dbReference>